<dbReference type="InterPro" id="IPR044528">
    <property type="entry name" value="POD-like_MBL-fold"/>
</dbReference>
<dbReference type="AlphaFoldDB" id="A0A2K8KQW5"/>
<dbReference type="GO" id="GO:0070813">
    <property type="term" value="P:hydrogen sulfide metabolic process"/>
    <property type="evidence" value="ECO:0007669"/>
    <property type="project" value="TreeGrafter"/>
</dbReference>
<dbReference type="InterPro" id="IPR001763">
    <property type="entry name" value="Rhodanese-like_dom"/>
</dbReference>
<keyword evidence="8" id="KW-0408">Iron</keyword>
<dbReference type="InterPro" id="IPR001279">
    <property type="entry name" value="Metallo-B-lactamas"/>
</dbReference>
<dbReference type="PANTHER" id="PTHR43084:SF1">
    <property type="entry name" value="PERSULFIDE DIOXYGENASE ETHE1, MITOCHONDRIAL"/>
    <property type="match status" value="1"/>
</dbReference>
<sequence length="347" mass="38212">MIFRQLYDITSSTYTYLLACEKTGAAVLIDPVFERVQRDLALLKELNLKLEFALDTHCHADHVTAAWLLKQKTGCQIGTAAVTQADEVDRPLQHGDLLAFGQESLRVIATPGHTNGCLSFVSTDLSRVFSGDALLIRGCGRCDFQQGDAKTLFQSITEQLFTLPAECLIYPGHDYNGRTVSTVAEEQAFNARVGGGASEQDFVGYMAAMQLPHPKLIDHAVPANLKSGRPDADAMPAEPSWAPVYFTFSGVPEVTVEWVLNNRERVQILDVREAHELESPVDRLVDTRIIPLAELRGQTDSLSRDRPIVCLCRSGRRSAMAVNILQKAGFTEVANIAGGILRWQELT</sequence>
<accession>A0A2K8KQW5</accession>
<comment type="similarity">
    <text evidence="2">Belongs to the metallo-beta-lactamase superfamily. Glyoxalase II family.</text>
</comment>
<dbReference type="FunFam" id="3.60.15.10:FF:000013">
    <property type="entry name" value="Persulfide dioxygenase ETHE1, mitochondrial"/>
    <property type="match status" value="1"/>
</dbReference>
<dbReference type="Pfam" id="PF00581">
    <property type="entry name" value="Rhodanese"/>
    <property type="match status" value="1"/>
</dbReference>
<evidence type="ECO:0000256" key="4">
    <source>
        <dbReference type="ARBA" id="ARBA00022946"/>
    </source>
</evidence>
<evidence type="ECO:0000256" key="5">
    <source>
        <dbReference type="ARBA" id="ARBA00022964"/>
    </source>
</evidence>
<evidence type="ECO:0000313" key="10">
    <source>
        <dbReference type="EMBL" id="ATX75276.1"/>
    </source>
</evidence>
<dbReference type="Gene3D" id="3.60.15.10">
    <property type="entry name" value="Ribonuclease Z/Hydroxyacylglutathione hydrolase-like"/>
    <property type="match status" value="1"/>
</dbReference>
<dbReference type="GO" id="GO:0050313">
    <property type="term" value="F:sulfur dioxygenase activity"/>
    <property type="evidence" value="ECO:0007669"/>
    <property type="project" value="InterPro"/>
</dbReference>
<dbReference type="EMBL" id="CP011797">
    <property type="protein sequence ID" value="ATX75276.1"/>
    <property type="molecule type" value="Genomic_DNA"/>
</dbReference>
<dbReference type="PROSITE" id="PS50206">
    <property type="entry name" value="RHODANESE_3"/>
    <property type="match status" value="1"/>
</dbReference>
<dbReference type="Proteomes" id="UP000229757">
    <property type="component" value="Chromosome"/>
</dbReference>
<evidence type="ECO:0000313" key="11">
    <source>
        <dbReference type="Proteomes" id="UP000229757"/>
    </source>
</evidence>
<dbReference type="CDD" id="cd07724">
    <property type="entry name" value="POD-like_MBL-fold"/>
    <property type="match status" value="1"/>
</dbReference>
<dbReference type="Gene3D" id="3.40.250.10">
    <property type="entry name" value="Rhodanese-like domain"/>
    <property type="match status" value="1"/>
</dbReference>
<dbReference type="SUPFAM" id="SSF52821">
    <property type="entry name" value="Rhodanese/Cell cycle control phosphatase"/>
    <property type="match status" value="1"/>
</dbReference>
<evidence type="ECO:0000256" key="2">
    <source>
        <dbReference type="ARBA" id="ARBA00006759"/>
    </source>
</evidence>
<comment type="cofactor">
    <cofactor evidence="1">
        <name>Fe(2+)</name>
        <dbReference type="ChEBI" id="CHEBI:29033"/>
    </cofactor>
</comment>
<dbReference type="GO" id="GO:0046872">
    <property type="term" value="F:metal ion binding"/>
    <property type="evidence" value="ECO:0007669"/>
    <property type="project" value="UniProtKB-KW"/>
</dbReference>
<dbReference type="InterPro" id="IPR051682">
    <property type="entry name" value="Mito_Persulfide_Diox"/>
</dbReference>
<dbReference type="InterPro" id="IPR036873">
    <property type="entry name" value="Rhodanese-like_dom_sf"/>
</dbReference>
<protein>
    <submittedName>
        <fullName evidence="10">Zn-dependent hydrolase</fullName>
    </submittedName>
</protein>
<keyword evidence="4" id="KW-0809">Transit peptide</keyword>
<evidence type="ECO:0000259" key="9">
    <source>
        <dbReference type="PROSITE" id="PS50206"/>
    </source>
</evidence>
<dbReference type="InterPro" id="IPR036866">
    <property type="entry name" value="RibonucZ/Hydroxyglut_hydro"/>
</dbReference>
<dbReference type="GO" id="GO:0016787">
    <property type="term" value="F:hydrolase activity"/>
    <property type="evidence" value="ECO:0007669"/>
    <property type="project" value="UniProtKB-KW"/>
</dbReference>
<keyword evidence="5" id="KW-0223">Dioxygenase</keyword>
<dbReference type="SMART" id="SM00849">
    <property type="entry name" value="Lactamase_B"/>
    <property type="match status" value="1"/>
</dbReference>
<evidence type="ECO:0000256" key="3">
    <source>
        <dbReference type="ARBA" id="ARBA00022723"/>
    </source>
</evidence>
<organism evidence="10 11">
    <name type="scientific">Reinekea forsetii</name>
    <dbReference type="NCBI Taxonomy" id="1336806"/>
    <lineage>
        <taxon>Bacteria</taxon>
        <taxon>Pseudomonadati</taxon>
        <taxon>Pseudomonadota</taxon>
        <taxon>Gammaproteobacteria</taxon>
        <taxon>Oceanospirillales</taxon>
        <taxon>Saccharospirillaceae</taxon>
        <taxon>Reinekea</taxon>
    </lineage>
</organism>
<keyword evidence="3" id="KW-0479">Metal-binding</keyword>
<feature type="domain" description="Rhodanese" evidence="9">
    <location>
        <begin position="262"/>
        <end position="345"/>
    </location>
</feature>
<evidence type="ECO:0000256" key="7">
    <source>
        <dbReference type="ARBA" id="ARBA00023002"/>
    </source>
</evidence>
<dbReference type="KEGG" id="rfo:REIFOR_00098"/>
<keyword evidence="7" id="KW-0560">Oxidoreductase</keyword>
<dbReference type="SUPFAM" id="SSF56281">
    <property type="entry name" value="Metallo-hydrolase/oxidoreductase"/>
    <property type="match status" value="1"/>
</dbReference>
<keyword evidence="11" id="KW-1185">Reference proteome</keyword>
<dbReference type="OrthoDB" id="9791096at2"/>
<keyword evidence="10" id="KW-0378">Hydrolase</keyword>
<dbReference type="CDD" id="cd00158">
    <property type="entry name" value="RHOD"/>
    <property type="match status" value="1"/>
</dbReference>
<evidence type="ECO:0000256" key="6">
    <source>
        <dbReference type="ARBA" id="ARBA00022990"/>
    </source>
</evidence>
<dbReference type="PANTHER" id="PTHR43084">
    <property type="entry name" value="PERSULFIDE DIOXYGENASE ETHE1"/>
    <property type="match status" value="1"/>
</dbReference>
<dbReference type="GO" id="GO:0006749">
    <property type="term" value="P:glutathione metabolic process"/>
    <property type="evidence" value="ECO:0007669"/>
    <property type="project" value="InterPro"/>
</dbReference>
<evidence type="ECO:0000256" key="8">
    <source>
        <dbReference type="ARBA" id="ARBA00023004"/>
    </source>
</evidence>
<reference evidence="10 11" key="1">
    <citation type="journal article" date="2017" name="Environ. Microbiol.">
        <title>Genomic and physiological analyses of 'Reinekea forsetii' reveal a versatile opportunistic lifestyle during spring algae blooms.</title>
        <authorList>
            <person name="Avci B."/>
            <person name="Hahnke R.L."/>
            <person name="Chafee M."/>
            <person name="Fischer T."/>
            <person name="Gruber-Vodicka H."/>
            <person name="Tegetmeyer H.E."/>
            <person name="Harder J."/>
            <person name="Fuchs B.M."/>
            <person name="Amann R.I."/>
            <person name="Teeling H."/>
        </authorList>
    </citation>
    <scope>NUCLEOTIDE SEQUENCE [LARGE SCALE GENOMIC DNA]</scope>
    <source>
        <strain evidence="10 11">Hel1_31_D35</strain>
    </source>
</reference>
<dbReference type="SMART" id="SM00450">
    <property type="entry name" value="RHOD"/>
    <property type="match status" value="1"/>
</dbReference>
<evidence type="ECO:0000256" key="1">
    <source>
        <dbReference type="ARBA" id="ARBA00001954"/>
    </source>
</evidence>
<dbReference type="Pfam" id="PF00753">
    <property type="entry name" value="Lactamase_B"/>
    <property type="match status" value="1"/>
</dbReference>
<keyword evidence="6" id="KW-0007">Acetylation</keyword>
<gene>
    <name evidence="10" type="ORF">REIFOR_00098</name>
</gene>
<proteinExistence type="inferred from homology"/>
<dbReference type="RefSeq" id="WP_100255694.1">
    <property type="nucleotide sequence ID" value="NZ_CP011797.1"/>
</dbReference>
<name>A0A2K8KQW5_9GAMM</name>